<evidence type="ECO:0000256" key="1">
    <source>
        <dbReference type="ARBA" id="ARBA00022801"/>
    </source>
</evidence>
<dbReference type="InterPro" id="IPR036526">
    <property type="entry name" value="C-N_Hydrolase_sf"/>
</dbReference>
<evidence type="ECO:0000313" key="3">
    <source>
        <dbReference type="EMBL" id="RJO60170.1"/>
    </source>
</evidence>
<dbReference type="AlphaFoldDB" id="A0A419DAS0"/>
<evidence type="ECO:0000259" key="2">
    <source>
        <dbReference type="PROSITE" id="PS50263"/>
    </source>
</evidence>
<dbReference type="InterPro" id="IPR050345">
    <property type="entry name" value="Aliph_Amidase/BUP"/>
</dbReference>
<name>A0A419DAS0_9BACT</name>
<accession>A0A419DAS0</accession>
<dbReference type="Gene3D" id="3.60.110.10">
    <property type="entry name" value="Carbon-nitrogen hydrolase"/>
    <property type="match status" value="1"/>
</dbReference>
<dbReference type="PANTHER" id="PTHR43674:SF15">
    <property type="entry name" value="FORMAMIDASE"/>
    <property type="match status" value="1"/>
</dbReference>
<comment type="caution">
    <text evidence="3">The sequence shown here is derived from an EMBL/GenBank/DDBJ whole genome shotgun (WGS) entry which is preliminary data.</text>
</comment>
<dbReference type="EMBL" id="QZJW01000052">
    <property type="protein sequence ID" value="RJO60170.1"/>
    <property type="molecule type" value="Genomic_DNA"/>
</dbReference>
<dbReference type="GO" id="GO:0050126">
    <property type="term" value="F:N-carbamoylputrescine amidase activity"/>
    <property type="evidence" value="ECO:0007669"/>
    <property type="project" value="TreeGrafter"/>
</dbReference>
<protein>
    <recommendedName>
        <fullName evidence="2">CN hydrolase domain-containing protein</fullName>
    </recommendedName>
</protein>
<evidence type="ECO:0000313" key="4">
    <source>
        <dbReference type="Proteomes" id="UP000285655"/>
    </source>
</evidence>
<feature type="domain" description="CN hydrolase" evidence="2">
    <location>
        <begin position="24"/>
        <end position="305"/>
    </location>
</feature>
<dbReference type="InterPro" id="IPR003010">
    <property type="entry name" value="C-N_Hydrolase"/>
</dbReference>
<dbReference type="SUPFAM" id="SSF56317">
    <property type="entry name" value="Carbon-nitrogen hydrolase"/>
    <property type="match status" value="1"/>
</dbReference>
<dbReference type="PANTHER" id="PTHR43674">
    <property type="entry name" value="NITRILASE C965.09-RELATED"/>
    <property type="match status" value="1"/>
</dbReference>
<dbReference type="GO" id="GO:0033388">
    <property type="term" value="P:putrescine biosynthetic process from arginine"/>
    <property type="evidence" value="ECO:0007669"/>
    <property type="project" value="TreeGrafter"/>
</dbReference>
<dbReference type="PROSITE" id="PS50263">
    <property type="entry name" value="CN_HYDROLASE"/>
    <property type="match status" value="1"/>
</dbReference>
<keyword evidence="1" id="KW-0378">Hydrolase</keyword>
<proteinExistence type="predicted"/>
<gene>
    <name evidence="3" type="ORF">C4544_05940</name>
</gene>
<sequence length="376" mass="42177">MKRKCLYELFFDSCQRTEANMEKWRVAVPQILWEMYTPDINGNYDPGLRQRNLKRILTTIDGCFLGTARNSPPFIRLILFPEFSLGGWTSGQTNIGAQKEHVAITIPGPETEVLAQKAIQRKVYIALGIMENDSAWPNLLFNSAIIISPKGKIILHYRKWNANLGTNPHEIWDEYVAPITGQRDPFPVVDTEIGRLAVSICADIYSPELHRAYALKGAEVLCHLTAGSPQIRIAMYRTRAADNSMYIAVTNMAGNILADGLIDHSRTLRQTIGVSGRSAVYDYEGNPIAEATGDASQIVIGTIDIASLRANGPNLTDLRTEPFAPFYNQSIIPPNIFLNATQKELLEPKKVREQYAAQARQNREKLYSFYSENDVK</sequence>
<reference evidence="3 4" key="1">
    <citation type="journal article" date="2017" name="ISME J.">
        <title>Energy and carbon metabolisms in a deep terrestrial subsurface fluid microbial community.</title>
        <authorList>
            <person name="Momper L."/>
            <person name="Jungbluth S.P."/>
            <person name="Lee M.D."/>
            <person name="Amend J.P."/>
        </authorList>
    </citation>
    <scope>NUCLEOTIDE SEQUENCE [LARGE SCALE GENOMIC DNA]</scope>
    <source>
        <strain evidence="3">SURF_29</strain>
    </source>
</reference>
<organism evidence="3 4">
    <name type="scientific">candidate division WS5 bacterium</name>
    <dbReference type="NCBI Taxonomy" id="2093353"/>
    <lineage>
        <taxon>Bacteria</taxon>
        <taxon>candidate division WS5</taxon>
    </lineage>
</organism>
<dbReference type="Pfam" id="PF00795">
    <property type="entry name" value="CN_hydrolase"/>
    <property type="match status" value="1"/>
</dbReference>
<dbReference type="Proteomes" id="UP000285655">
    <property type="component" value="Unassembled WGS sequence"/>
</dbReference>